<dbReference type="AlphaFoldDB" id="A0A653CFS5"/>
<reference evidence="1 2" key="1">
    <citation type="submission" date="2019-01" db="EMBL/GenBank/DDBJ databases">
        <authorList>
            <person name="Sayadi A."/>
        </authorList>
    </citation>
    <scope>NUCLEOTIDE SEQUENCE [LARGE SCALE GENOMIC DNA]</scope>
</reference>
<protein>
    <submittedName>
        <fullName evidence="1">Uncharacterized protein</fullName>
    </submittedName>
</protein>
<evidence type="ECO:0000313" key="2">
    <source>
        <dbReference type="Proteomes" id="UP000410492"/>
    </source>
</evidence>
<name>A0A653CFS5_CALMS</name>
<gene>
    <name evidence="1" type="ORF">CALMAC_LOCUS8758</name>
</gene>
<organism evidence="1 2">
    <name type="scientific">Callosobruchus maculatus</name>
    <name type="common">Southern cowpea weevil</name>
    <name type="synonym">Pulse bruchid</name>
    <dbReference type="NCBI Taxonomy" id="64391"/>
    <lineage>
        <taxon>Eukaryota</taxon>
        <taxon>Metazoa</taxon>
        <taxon>Ecdysozoa</taxon>
        <taxon>Arthropoda</taxon>
        <taxon>Hexapoda</taxon>
        <taxon>Insecta</taxon>
        <taxon>Pterygota</taxon>
        <taxon>Neoptera</taxon>
        <taxon>Endopterygota</taxon>
        <taxon>Coleoptera</taxon>
        <taxon>Polyphaga</taxon>
        <taxon>Cucujiformia</taxon>
        <taxon>Chrysomeloidea</taxon>
        <taxon>Chrysomelidae</taxon>
        <taxon>Bruchinae</taxon>
        <taxon>Bruchini</taxon>
        <taxon>Callosobruchus</taxon>
    </lineage>
</organism>
<dbReference type="Proteomes" id="UP000410492">
    <property type="component" value="Unassembled WGS sequence"/>
</dbReference>
<keyword evidence="2" id="KW-1185">Reference proteome</keyword>
<dbReference type="OrthoDB" id="10257471at2759"/>
<proteinExistence type="predicted"/>
<sequence length="84" mass="9313">MPGAMCDSLLNLTLRHVIDHLEEYCNKNDNLLTLLPPGVKNKLLKACTVTSHYLNKGRVNLKHILPALLNYQTVAVDLTSVNAC</sequence>
<accession>A0A653CFS5</accession>
<evidence type="ECO:0000313" key="1">
    <source>
        <dbReference type="EMBL" id="VEN46771.1"/>
    </source>
</evidence>
<dbReference type="EMBL" id="CAACVG010007730">
    <property type="protein sequence ID" value="VEN46771.1"/>
    <property type="molecule type" value="Genomic_DNA"/>
</dbReference>